<keyword evidence="6 10" id="KW-0456">Lyase</keyword>
<comment type="function">
    <text evidence="10">Reversible hydration of carbon dioxide.</text>
</comment>
<evidence type="ECO:0000256" key="3">
    <source>
        <dbReference type="ARBA" id="ARBA00014628"/>
    </source>
</evidence>
<protein>
    <recommendedName>
        <fullName evidence="3 10">Carbonic anhydrase</fullName>
        <ecNumber evidence="2 10">4.2.1.1</ecNumber>
    </recommendedName>
    <alternativeName>
        <fullName evidence="7 10">Carbonate dehydratase</fullName>
    </alternativeName>
</protein>
<keyword evidence="5 9" id="KW-0862">Zinc</keyword>
<evidence type="ECO:0000256" key="7">
    <source>
        <dbReference type="ARBA" id="ARBA00031969"/>
    </source>
</evidence>
<dbReference type="Pfam" id="PF00484">
    <property type="entry name" value="Pro_CA"/>
    <property type="match status" value="1"/>
</dbReference>
<sequence length="213" mass="23615">MADLSALLSRNDAWAGRTSKENPNLFKSLEKKQTPEYLWLGCSDSRVPETTLLDLKPGDVFVHRNIANVLHPGDLSSQCVILYAVEHLKVKHIILCGHIGCGGVNAALDNKKLGLIDTWILPIRLLRQKHHDTLSKLAEDKRAAKLVELNVQQGVRTLRENAVVIDAIRERGLQVYGMIYNVGTGKLQQVDCSESDADAKTRISAFETRSSGH</sequence>
<dbReference type="PANTHER" id="PTHR11002">
    <property type="entry name" value="CARBONIC ANHYDRASE"/>
    <property type="match status" value="1"/>
</dbReference>
<evidence type="ECO:0000256" key="1">
    <source>
        <dbReference type="ARBA" id="ARBA00006217"/>
    </source>
</evidence>
<dbReference type="InterPro" id="IPR001765">
    <property type="entry name" value="Carbonic_anhydrase"/>
</dbReference>
<name>A0A9P8ICE6_9PEZI</name>
<dbReference type="EMBL" id="JAGHQM010003313">
    <property type="protein sequence ID" value="KAH0544938.1"/>
    <property type="molecule type" value="Genomic_DNA"/>
</dbReference>
<dbReference type="CDD" id="cd00883">
    <property type="entry name" value="beta_CA_cladeA"/>
    <property type="match status" value="1"/>
</dbReference>
<dbReference type="Gene3D" id="3.40.1050.10">
    <property type="entry name" value="Carbonic anhydrase"/>
    <property type="match status" value="1"/>
</dbReference>
<feature type="binding site" evidence="9">
    <location>
        <position position="101"/>
    </location>
    <ligand>
        <name>Zn(2+)</name>
        <dbReference type="ChEBI" id="CHEBI:29105"/>
    </ligand>
</feature>
<keyword evidence="4 9" id="KW-0479">Metal-binding</keyword>
<dbReference type="SMART" id="SM00947">
    <property type="entry name" value="Pro_CA"/>
    <property type="match status" value="1"/>
</dbReference>
<comment type="cofactor">
    <cofactor evidence="9">
        <name>Zn(2+)</name>
        <dbReference type="ChEBI" id="CHEBI:29105"/>
    </cofactor>
    <text evidence="9">Binds 1 zinc ion per subunit.</text>
</comment>
<evidence type="ECO:0000256" key="9">
    <source>
        <dbReference type="PIRSR" id="PIRSR601765-1"/>
    </source>
</evidence>
<gene>
    <name evidence="11" type="ORF">GP486_008485</name>
</gene>
<evidence type="ECO:0000256" key="8">
    <source>
        <dbReference type="ARBA" id="ARBA00048348"/>
    </source>
</evidence>
<evidence type="ECO:0000256" key="5">
    <source>
        <dbReference type="ARBA" id="ARBA00022833"/>
    </source>
</evidence>
<evidence type="ECO:0000256" key="6">
    <source>
        <dbReference type="ARBA" id="ARBA00023239"/>
    </source>
</evidence>
<dbReference type="PANTHER" id="PTHR11002:SF76">
    <property type="entry name" value="CARBONIC ANHYDRASE"/>
    <property type="match status" value="1"/>
</dbReference>
<dbReference type="Proteomes" id="UP000750711">
    <property type="component" value="Unassembled WGS sequence"/>
</dbReference>
<organism evidence="11 12">
    <name type="scientific">Trichoglossum hirsutum</name>
    <dbReference type="NCBI Taxonomy" id="265104"/>
    <lineage>
        <taxon>Eukaryota</taxon>
        <taxon>Fungi</taxon>
        <taxon>Dikarya</taxon>
        <taxon>Ascomycota</taxon>
        <taxon>Pezizomycotina</taxon>
        <taxon>Geoglossomycetes</taxon>
        <taxon>Geoglossales</taxon>
        <taxon>Geoglossaceae</taxon>
        <taxon>Trichoglossum</taxon>
    </lineage>
</organism>
<feature type="binding site" evidence="9">
    <location>
        <position position="44"/>
    </location>
    <ligand>
        <name>Zn(2+)</name>
        <dbReference type="ChEBI" id="CHEBI:29105"/>
    </ligand>
</feature>
<accession>A0A9P8ICE6</accession>
<dbReference type="InterPro" id="IPR036874">
    <property type="entry name" value="Carbonic_anhydrase_sf"/>
</dbReference>
<evidence type="ECO:0000256" key="4">
    <source>
        <dbReference type="ARBA" id="ARBA00022723"/>
    </source>
</evidence>
<dbReference type="GO" id="GO:0004089">
    <property type="term" value="F:carbonate dehydratase activity"/>
    <property type="evidence" value="ECO:0007669"/>
    <property type="project" value="UniProtKB-UniRule"/>
</dbReference>
<keyword evidence="12" id="KW-1185">Reference proteome</keyword>
<proteinExistence type="inferred from homology"/>
<dbReference type="GO" id="GO:0005737">
    <property type="term" value="C:cytoplasm"/>
    <property type="evidence" value="ECO:0007669"/>
    <property type="project" value="TreeGrafter"/>
</dbReference>
<comment type="caution">
    <text evidence="11">The sequence shown here is derived from an EMBL/GenBank/DDBJ whole genome shotgun (WGS) entry which is preliminary data.</text>
</comment>
<dbReference type="AlphaFoldDB" id="A0A9P8ICE6"/>
<evidence type="ECO:0000313" key="11">
    <source>
        <dbReference type="EMBL" id="KAH0544938.1"/>
    </source>
</evidence>
<dbReference type="SUPFAM" id="SSF53056">
    <property type="entry name" value="beta-carbonic anhydrase, cab"/>
    <property type="match status" value="1"/>
</dbReference>
<feature type="binding site" evidence="9">
    <location>
        <position position="42"/>
    </location>
    <ligand>
        <name>Zn(2+)</name>
        <dbReference type="ChEBI" id="CHEBI:29105"/>
    </ligand>
</feature>
<dbReference type="EC" id="4.2.1.1" evidence="2 10"/>
<evidence type="ECO:0000256" key="2">
    <source>
        <dbReference type="ARBA" id="ARBA00012925"/>
    </source>
</evidence>
<dbReference type="GO" id="GO:0008270">
    <property type="term" value="F:zinc ion binding"/>
    <property type="evidence" value="ECO:0007669"/>
    <property type="project" value="UniProtKB-UniRule"/>
</dbReference>
<dbReference type="FunFam" id="3.40.1050.10:FF:000001">
    <property type="entry name" value="Carbonic anhydrase"/>
    <property type="match status" value="1"/>
</dbReference>
<evidence type="ECO:0000313" key="12">
    <source>
        <dbReference type="Proteomes" id="UP000750711"/>
    </source>
</evidence>
<dbReference type="GO" id="GO:0071244">
    <property type="term" value="P:cellular response to carbon dioxide"/>
    <property type="evidence" value="ECO:0007669"/>
    <property type="project" value="TreeGrafter"/>
</dbReference>
<comment type="similarity">
    <text evidence="1 10">Belongs to the beta-class carbonic anhydrase family.</text>
</comment>
<dbReference type="GO" id="GO:0034599">
    <property type="term" value="P:cellular response to oxidative stress"/>
    <property type="evidence" value="ECO:0007669"/>
    <property type="project" value="TreeGrafter"/>
</dbReference>
<feature type="binding site" evidence="9">
    <location>
        <position position="98"/>
    </location>
    <ligand>
        <name>Zn(2+)</name>
        <dbReference type="ChEBI" id="CHEBI:29105"/>
    </ligand>
</feature>
<evidence type="ECO:0000256" key="10">
    <source>
        <dbReference type="RuleBase" id="RU003956"/>
    </source>
</evidence>
<comment type="catalytic activity">
    <reaction evidence="8 10">
        <text>hydrogencarbonate + H(+) = CO2 + H2O</text>
        <dbReference type="Rhea" id="RHEA:10748"/>
        <dbReference type="ChEBI" id="CHEBI:15377"/>
        <dbReference type="ChEBI" id="CHEBI:15378"/>
        <dbReference type="ChEBI" id="CHEBI:16526"/>
        <dbReference type="ChEBI" id="CHEBI:17544"/>
        <dbReference type="EC" id="4.2.1.1"/>
    </reaction>
</comment>
<reference evidence="11" key="1">
    <citation type="submission" date="2021-03" db="EMBL/GenBank/DDBJ databases">
        <title>Comparative genomics and phylogenomic investigation of the class Geoglossomycetes provide insights into ecological specialization and systematics.</title>
        <authorList>
            <person name="Melie T."/>
            <person name="Pirro S."/>
            <person name="Miller A.N."/>
            <person name="Quandt A."/>
        </authorList>
    </citation>
    <scope>NUCLEOTIDE SEQUENCE</scope>
    <source>
        <strain evidence="11">CAQ_001_2017</strain>
    </source>
</reference>